<gene>
    <name evidence="9 10" type="primary">tatA</name>
    <name evidence="11" type="ORF">GKD88_15675</name>
    <name evidence="10" type="ORF">GKE08_16000</name>
</gene>
<keyword evidence="8 9" id="KW-0472">Membrane</keyword>
<keyword evidence="6 9" id="KW-1133">Transmembrane helix</keyword>
<dbReference type="EMBL" id="WKPI01000038">
    <property type="protein sequence ID" value="MSC34566.1"/>
    <property type="molecule type" value="Genomic_DNA"/>
</dbReference>
<comment type="caution">
    <text evidence="10">The sequence shown here is derived from an EMBL/GenBank/DDBJ whole genome shotgun (WGS) entry which is preliminary data.</text>
</comment>
<comment type="subunit">
    <text evidence="9">Forms a complex with TatC.</text>
</comment>
<keyword evidence="13" id="KW-1185">Reference proteome</keyword>
<dbReference type="GO" id="GO:0043953">
    <property type="term" value="P:protein transport by the Tat complex"/>
    <property type="evidence" value="ECO:0007669"/>
    <property type="project" value="UniProtKB-UniRule"/>
</dbReference>
<dbReference type="AlphaFoldDB" id="A0A6N7SB25"/>
<comment type="function">
    <text evidence="9">Part of the twin-arginine translocation (Tat) system that transports large folded proteins containing a characteristic twin-arginine motif in their signal peptide across membranes. TatA could form the protein-conducting channel of the Tat system.</text>
</comment>
<dbReference type="Gene3D" id="1.20.5.3310">
    <property type="match status" value="1"/>
</dbReference>
<accession>A0A6N7SB25</accession>
<evidence type="ECO:0000256" key="9">
    <source>
        <dbReference type="HAMAP-Rule" id="MF_00236"/>
    </source>
</evidence>
<dbReference type="PANTHER" id="PTHR42982">
    <property type="entry name" value="SEC-INDEPENDENT PROTEIN TRANSLOCASE PROTEIN TATA"/>
    <property type="match status" value="1"/>
</dbReference>
<comment type="subcellular location">
    <subcellularLocation>
        <location evidence="1 9">Cell membrane</location>
        <topology evidence="1 9">Single-pass membrane protein</topology>
    </subcellularLocation>
</comment>
<dbReference type="Proteomes" id="UP000480929">
    <property type="component" value="Unassembled WGS sequence"/>
</dbReference>
<comment type="similarity">
    <text evidence="9">Belongs to the TatA/E family.</text>
</comment>
<dbReference type="InterPro" id="IPR006312">
    <property type="entry name" value="TatA/E"/>
</dbReference>
<proteinExistence type="inferred from homology"/>
<keyword evidence="5 9" id="KW-0653">Protein transport</keyword>
<keyword evidence="2 9" id="KW-0813">Transport</keyword>
<dbReference type="EMBL" id="WKPJ01000036">
    <property type="protein sequence ID" value="MSA90835.1"/>
    <property type="molecule type" value="Genomic_DNA"/>
</dbReference>
<evidence type="ECO:0000313" key="13">
    <source>
        <dbReference type="Proteomes" id="UP000480929"/>
    </source>
</evidence>
<evidence type="ECO:0000256" key="2">
    <source>
        <dbReference type="ARBA" id="ARBA00022448"/>
    </source>
</evidence>
<evidence type="ECO:0000256" key="1">
    <source>
        <dbReference type="ARBA" id="ARBA00004162"/>
    </source>
</evidence>
<dbReference type="InterPro" id="IPR003369">
    <property type="entry name" value="TatA/B/E"/>
</dbReference>
<dbReference type="PANTHER" id="PTHR42982:SF1">
    <property type="entry name" value="SEC-INDEPENDENT PROTEIN TRANSLOCASE PROTEIN TATA"/>
    <property type="match status" value="1"/>
</dbReference>
<evidence type="ECO:0000313" key="10">
    <source>
        <dbReference type="EMBL" id="MSA90835.1"/>
    </source>
</evidence>
<dbReference type="GO" id="GO:0033281">
    <property type="term" value="C:TAT protein transport complex"/>
    <property type="evidence" value="ECO:0007669"/>
    <property type="project" value="UniProtKB-UniRule"/>
</dbReference>
<keyword evidence="3 9" id="KW-1003">Cell membrane</keyword>
<protein>
    <recommendedName>
        <fullName evidence="9">Sec-independent protein translocase protein TatA</fullName>
    </recommendedName>
</protein>
<evidence type="ECO:0000313" key="11">
    <source>
        <dbReference type="EMBL" id="MSC34566.1"/>
    </source>
</evidence>
<evidence type="ECO:0000313" key="12">
    <source>
        <dbReference type="Proteomes" id="UP000433575"/>
    </source>
</evidence>
<name>A0A6N7SB25_9FIRM</name>
<dbReference type="NCBIfam" id="TIGR01411">
    <property type="entry name" value="tatAE"/>
    <property type="match status" value="1"/>
</dbReference>
<keyword evidence="4 9" id="KW-0812">Transmembrane</keyword>
<feature type="transmembrane region" description="Helical" evidence="9">
    <location>
        <begin position="6"/>
        <end position="23"/>
    </location>
</feature>
<dbReference type="HAMAP" id="MF_00236">
    <property type="entry name" value="TatA_E"/>
    <property type="match status" value="1"/>
</dbReference>
<evidence type="ECO:0000256" key="4">
    <source>
        <dbReference type="ARBA" id="ARBA00022692"/>
    </source>
</evidence>
<dbReference type="GO" id="GO:0008320">
    <property type="term" value="F:protein transmembrane transporter activity"/>
    <property type="evidence" value="ECO:0007669"/>
    <property type="project" value="UniProtKB-UniRule"/>
</dbReference>
<dbReference type="Proteomes" id="UP000433575">
    <property type="component" value="Unassembled WGS sequence"/>
</dbReference>
<evidence type="ECO:0000256" key="7">
    <source>
        <dbReference type="ARBA" id="ARBA00023010"/>
    </source>
</evidence>
<dbReference type="Pfam" id="PF02416">
    <property type="entry name" value="TatA_B_E"/>
    <property type="match status" value="1"/>
</dbReference>
<evidence type="ECO:0000256" key="3">
    <source>
        <dbReference type="ARBA" id="ARBA00022475"/>
    </source>
</evidence>
<evidence type="ECO:0000256" key="8">
    <source>
        <dbReference type="ARBA" id="ARBA00023136"/>
    </source>
</evidence>
<organism evidence="10 12">
    <name type="scientific">Holdemania massiliensis</name>
    <dbReference type="NCBI Taxonomy" id="1468449"/>
    <lineage>
        <taxon>Bacteria</taxon>
        <taxon>Bacillati</taxon>
        <taxon>Bacillota</taxon>
        <taxon>Erysipelotrichia</taxon>
        <taxon>Erysipelotrichales</taxon>
        <taxon>Erysipelotrichaceae</taxon>
        <taxon>Holdemania</taxon>
    </lineage>
</organism>
<sequence length="56" mass="6308">MFGKFGTTELLVILVIVIIVFGPKQLPKLSKMFGKTIKNFKEGMSEKDSDKSDDEE</sequence>
<evidence type="ECO:0000256" key="6">
    <source>
        <dbReference type="ARBA" id="ARBA00022989"/>
    </source>
</evidence>
<reference evidence="12 13" key="1">
    <citation type="journal article" date="2019" name="Nat. Med.">
        <title>A library of human gut bacterial isolates paired with longitudinal multiomics data enables mechanistic microbiome research.</title>
        <authorList>
            <person name="Poyet M."/>
            <person name="Groussin M."/>
            <person name="Gibbons S.M."/>
            <person name="Avila-Pacheco J."/>
            <person name="Jiang X."/>
            <person name="Kearney S.M."/>
            <person name="Perrotta A.R."/>
            <person name="Berdy B."/>
            <person name="Zhao S."/>
            <person name="Lieberman T.D."/>
            <person name="Swanson P.K."/>
            <person name="Smith M."/>
            <person name="Roesemann S."/>
            <person name="Alexander J.E."/>
            <person name="Rich S.A."/>
            <person name="Livny J."/>
            <person name="Vlamakis H."/>
            <person name="Clish C."/>
            <person name="Bullock K."/>
            <person name="Deik A."/>
            <person name="Scott J."/>
            <person name="Pierce K.A."/>
            <person name="Xavier R.J."/>
            <person name="Alm E.J."/>
        </authorList>
    </citation>
    <scope>NUCLEOTIDE SEQUENCE [LARGE SCALE GENOMIC DNA]</scope>
    <source>
        <strain evidence="10 12">BIOML-A4</strain>
        <strain evidence="11 13">BIOML-A5</strain>
    </source>
</reference>
<evidence type="ECO:0000256" key="5">
    <source>
        <dbReference type="ARBA" id="ARBA00022927"/>
    </source>
</evidence>
<keyword evidence="7 9" id="KW-0811">Translocation</keyword>
<dbReference type="RefSeq" id="WP_154240258.1">
    <property type="nucleotide sequence ID" value="NZ_AP031450.1"/>
</dbReference>